<sequence>MRMTVGPLPPAVYWRRRAVVFGAGILFLIVLLNSCQGSDRGGTPEGRSTPTAGPAGTASPVPDPSGSVLTPQSGAPGGSGNSGGSGDSGNPAGPGGGNSGANGNNGGTGDGTGTSGSGTNGSGTNGSGTNGSGTNGSGTNGGQVGPGSGAAPVVDDGTCTDAEILVTAVAVPTEMAQGGRSDLTLKIKNVSQRTCSRDVGADLQELFVKSGAEKIWSSDTCGTGKGSDVQSFIPNFERSYTIGWNGRDTTRCANGVAAGPSAPAGTYQVFARVGTKLSDPAKLTVTAS</sequence>
<feature type="region of interest" description="Disordered" evidence="1">
    <location>
        <begin position="39"/>
        <end position="155"/>
    </location>
</feature>
<feature type="compositionally biased region" description="Gly residues" evidence="1">
    <location>
        <begin position="75"/>
        <end position="148"/>
    </location>
</feature>
<protein>
    <submittedName>
        <fullName evidence="2">Uncharacterized protein</fullName>
    </submittedName>
</protein>
<evidence type="ECO:0000313" key="2">
    <source>
        <dbReference type="EMBL" id="SCG35407.1"/>
    </source>
</evidence>
<dbReference type="Proteomes" id="UP000198210">
    <property type="component" value="Chromosome I"/>
</dbReference>
<gene>
    <name evidence="2" type="ORF">GA0074704_0219</name>
</gene>
<organism evidence="2 3">
    <name type="scientific">Micromonospora siamensis</name>
    <dbReference type="NCBI Taxonomy" id="299152"/>
    <lineage>
        <taxon>Bacteria</taxon>
        <taxon>Bacillati</taxon>
        <taxon>Actinomycetota</taxon>
        <taxon>Actinomycetes</taxon>
        <taxon>Micromonosporales</taxon>
        <taxon>Micromonosporaceae</taxon>
        <taxon>Micromonospora</taxon>
    </lineage>
</organism>
<evidence type="ECO:0000256" key="1">
    <source>
        <dbReference type="SAM" id="MobiDB-lite"/>
    </source>
</evidence>
<name>A0A1C5GPA7_9ACTN</name>
<dbReference type="EMBL" id="LT607751">
    <property type="protein sequence ID" value="SCG35407.1"/>
    <property type="molecule type" value="Genomic_DNA"/>
</dbReference>
<keyword evidence="3" id="KW-1185">Reference proteome</keyword>
<evidence type="ECO:0000313" key="3">
    <source>
        <dbReference type="Proteomes" id="UP000198210"/>
    </source>
</evidence>
<proteinExistence type="predicted"/>
<dbReference type="RefSeq" id="WP_088968759.1">
    <property type="nucleotide sequence ID" value="NZ_JBHLYF010000045.1"/>
</dbReference>
<dbReference type="AlphaFoldDB" id="A0A1C5GPA7"/>
<accession>A0A1C5GPA7</accession>
<reference evidence="2 3" key="1">
    <citation type="submission" date="2016-06" db="EMBL/GenBank/DDBJ databases">
        <authorList>
            <person name="Kjaerup R.B."/>
            <person name="Dalgaard T.S."/>
            <person name="Juul-Madsen H.R."/>
        </authorList>
    </citation>
    <scope>NUCLEOTIDE SEQUENCE [LARGE SCALE GENOMIC DNA]</scope>
    <source>
        <strain evidence="2 3">DSM 45097</strain>
    </source>
</reference>